<accession>A0A1V4AUJ5</accession>
<comment type="similarity">
    <text evidence="2 14">Belongs to the ATPase C chain family.</text>
</comment>
<evidence type="ECO:0000256" key="8">
    <source>
        <dbReference type="ARBA" id="ARBA00022989"/>
    </source>
</evidence>
<feature type="domain" description="V-ATPase proteolipid subunit C-like" evidence="15">
    <location>
        <begin position="13"/>
        <end position="76"/>
    </location>
</feature>
<evidence type="ECO:0000256" key="13">
    <source>
        <dbReference type="ARBA" id="ARBA00025198"/>
    </source>
</evidence>
<dbReference type="NCBIfam" id="TIGR01260">
    <property type="entry name" value="ATP_synt_c"/>
    <property type="match status" value="1"/>
</dbReference>
<dbReference type="GO" id="GO:0046933">
    <property type="term" value="F:proton-transporting ATP synthase activity, rotational mechanism"/>
    <property type="evidence" value="ECO:0007669"/>
    <property type="project" value="UniProtKB-UniRule"/>
</dbReference>
<keyword evidence="12 14" id="KW-0066">ATP synthesis</keyword>
<keyword evidence="3 14" id="KW-0813">Transport</keyword>
<dbReference type="EMBL" id="AYTS01000061">
    <property type="protein sequence ID" value="OOP56804.1"/>
    <property type="molecule type" value="Genomic_DNA"/>
</dbReference>
<dbReference type="InterPro" id="IPR005953">
    <property type="entry name" value="ATP_synth_csu_bac/chlpt"/>
</dbReference>
<evidence type="ECO:0000313" key="16">
    <source>
        <dbReference type="EMBL" id="OOP56804.1"/>
    </source>
</evidence>
<dbReference type="STRING" id="1004156.AYP45_07310"/>
<dbReference type="GO" id="GO:0008289">
    <property type="term" value="F:lipid binding"/>
    <property type="evidence" value="ECO:0007669"/>
    <property type="project" value="UniProtKB-KW"/>
</dbReference>
<evidence type="ECO:0000256" key="10">
    <source>
        <dbReference type="ARBA" id="ARBA00023121"/>
    </source>
</evidence>
<feature type="site" description="Reversibly protonated during proton transport" evidence="14">
    <location>
        <position position="63"/>
    </location>
</feature>
<evidence type="ECO:0000256" key="7">
    <source>
        <dbReference type="ARBA" id="ARBA00022781"/>
    </source>
</evidence>
<dbReference type="GO" id="GO:0005886">
    <property type="term" value="C:plasma membrane"/>
    <property type="evidence" value="ECO:0007669"/>
    <property type="project" value="UniProtKB-SubCell"/>
</dbReference>
<feature type="transmembrane region" description="Helical" evidence="14">
    <location>
        <begin position="54"/>
        <end position="79"/>
    </location>
</feature>
<evidence type="ECO:0000256" key="1">
    <source>
        <dbReference type="ARBA" id="ARBA00004651"/>
    </source>
</evidence>
<comment type="subcellular location">
    <subcellularLocation>
        <location evidence="1 14">Cell membrane</location>
        <topology evidence="1 14">Multi-pass membrane protein</topology>
    </subcellularLocation>
</comment>
<keyword evidence="8 14" id="KW-1133">Transmembrane helix</keyword>
<reference evidence="16 17" key="1">
    <citation type="journal article" date="2017" name="Water Res.">
        <title>Discovery and metagenomic analysis of an anammox bacterial enrichment related to Candidatus "Brocadia caroliniensis" in a full-scale glycerol-fed nitritation-denitritation separate centrate treatment process.</title>
        <authorList>
            <person name="Park H."/>
            <person name="Brotto A.C."/>
            <person name="van Loosdrecht M.C."/>
            <person name="Chandran K."/>
        </authorList>
    </citation>
    <scope>NUCLEOTIDE SEQUENCE [LARGE SCALE GENOMIC DNA]</scope>
    <source>
        <strain evidence="16">26THWARD</strain>
    </source>
</reference>
<dbReference type="InterPro" id="IPR038662">
    <property type="entry name" value="ATP_synth_F0_csu_sf"/>
</dbReference>
<dbReference type="GO" id="GO:0033177">
    <property type="term" value="C:proton-transporting two-sector ATPase complex, proton-transporting domain"/>
    <property type="evidence" value="ECO:0007669"/>
    <property type="project" value="InterPro"/>
</dbReference>
<dbReference type="PROSITE" id="PS00605">
    <property type="entry name" value="ATPASE_C"/>
    <property type="match status" value="1"/>
</dbReference>
<name>A0A1V4AUJ5_9BACT</name>
<keyword evidence="10 14" id="KW-0446">Lipid-binding</keyword>
<evidence type="ECO:0000256" key="5">
    <source>
        <dbReference type="ARBA" id="ARBA00022547"/>
    </source>
</evidence>
<dbReference type="InterPro" id="IPR002379">
    <property type="entry name" value="ATPase_proteolipid_c-like_dom"/>
</dbReference>
<dbReference type="FunFam" id="1.20.20.10:FF:000002">
    <property type="entry name" value="ATP synthase subunit c"/>
    <property type="match status" value="1"/>
</dbReference>
<dbReference type="SUPFAM" id="SSF81333">
    <property type="entry name" value="F1F0 ATP synthase subunit C"/>
    <property type="match status" value="1"/>
</dbReference>
<dbReference type="Gene3D" id="1.20.20.10">
    <property type="entry name" value="F1F0 ATP synthase subunit C"/>
    <property type="match status" value="1"/>
</dbReference>
<dbReference type="HAMAP" id="MF_01396">
    <property type="entry name" value="ATP_synth_c_bact"/>
    <property type="match status" value="1"/>
</dbReference>
<dbReference type="InterPro" id="IPR035921">
    <property type="entry name" value="F/V-ATP_Csub_sf"/>
</dbReference>
<keyword evidence="11 14" id="KW-0472">Membrane</keyword>
<dbReference type="CDD" id="cd18121">
    <property type="entry name" value="ATP-synt_Fo_c"/>
    <property type="match status" value="1"/>
</dbReference>
<dbReference type="InterPro" id="IPR020537">
    <property type="entry name" value="ATP_synth_F0_csu_DDCD_BS"/>
</dbReference>
<evidence type="ECO:0000256" key="2">
    <source>
        <dbReference type="ARBA" id="ARBA00006704"/>
    </source>
</evidence>
<dbReference type="InterPro" id="IPR000454">
    <property type="entry name" value="ATP_synth_F0_csu"/>
</dbReference>
<proteinExistence type="inferred from homology"/>
<evidence type="ECO:0000313" key="17">
    <source>
        <dbReference type="Proteomes" id="UP000189681"/>
    </source>
</evidence>
<evidence type="ECO:0000259" key="15">
    <source>
        <dbReference type="Pfam" id="PF00137"/>
    </source>
</evidence>
<evidence type="ECO:0000256" key="3">
    <source>
        <dbReference type="ARBA" id="ARBA00022448"/>
    </source>
</evidence>
<gene>
    <name evidence="14" type="primary">atpE</name>
    <name evidence="16" type="ORF">AYP45_07310</name>
</gene>
<evidence type="ECO:0000256" key="11">
    <source>
        <dbReference type="ARBA" id="ARBA00023136"/>
    </source>
</evidence>
<dbReference type="PRINTS" id="PR00124">
    <property type="entry name" value="ATPASEC"/>
</dbReference>
<protein>
    <recommendedName>
        <fullName evidence="14">ATP synthase subunit c</fullName>
    </recommendedName>
    <alternativeName>
        <fullName evidence="14">ATP synthase F(0) sector subunit c</fullName>
    </alternativeName>
    <alternativeName>
        <fullName evidence="14">F-type ATPase subunit c</fullName>
        <shortName evidence="14">F-ATPase subunit c</shortName>
    </alternativeName>
    <alternativeName>
        <fullName evidence="14">Lipid-binding protein</fullName>
    </alternativeName>
</protein>
<evidence type="ECO:0000256" key="4">
    <source>
        <dbReference type="ARBA" id="ARBA00022475"/>
    </source>
</evidence>
<keyword evidence="5 14" id="KW-0138">CF(0)</keyword>
<sequence length="88" mass="9204">MDAKTVVISASIIAAALVMAIGGYGPARALGRALTEALDAIARQPEASDKIMRALFVGMALIESIAIYAFVIALIILFANPLIGYILK</sequence>
<evidence type="ECO:0000256" key="6">
    <source>
        <dbReference type="ARBA" id="ARBA00022692"/>
    </source>
</evidence>
<evidence type="ECO:0000256" key="14">
    <source>
        <dbReference type="HAMAP-Rule" id="MF_01396"/>
    </source>
</evidence>
<keyword evidence="7 14" id="KW-0375">Hydrogen ion transport</keyword>
<comment type="function">
    <text evidence="14">Key component of the F(0) channel; it plays a direct role in translocation across the membrane. A homomeric c-ring of between 10-14 subunits forms the central stalk rotor element with the F(1) delta and epsilon subunits.</text>
</comment>
<feature type="transmembrane region" description="Helical" evidence="14">
    <location>
        <begin position="6"/>
        <end position="25"/>
    </location>
</feature>
<keyword evidence="6 14" id="KW-0812">Transmembrane</keyword>
<evidence type="ECO:0000256" key="12">
    <source>
        <dbReference type="ARBA" id="ARBA00023310"/>
    </source>
</evidence>
<keyword evidence="9 14" id="KW-0406">Ion transport</keyword>
<evidence type="ECO:0000256" key="9">
    <source>
        <dbReference type="ARBA" id="ARBA00023065"/>
    </source>
</evidence>
<organism evidence="16 17">
    <name type="scientific">Candidatus Brocadia carolinensis</name>
    <dbReference type="NCBI Taxonomy" id="1004156"/>
    <lineage>
        <taxon>Bacteria</taxon>
        <taxon>Pseudomonadati</taxon>
        <taxon>Planctomycetota</taxon>
        <taxon>Candidatus Brocadiia</taxon>
        <taxon>Candidatus Brocadiales</taxon>
        <taxon>Candidatus Brocadiaceae</taxon>
        <taxon>Candidatus Brocadia</taxon>
    </lineage>
</organism>
<dbReference type="Proteomes" id="UP000189681">
    <property type="component" value="Unassembled WGS sequence"/>
</dbReference>
<dbReference type="AlphaFoldDB" id="A0A1V4AUJ5"/>
<comment type="function">
    <text evidence="13 14">F(1)F(0) ATP synthase produces ATP from ADP in the presence of a proton or sodium gradient. F-type ATPases consist of two structural domains, F(1) containing the extramembraneous catalytic core and F(0) containing the membrane proton channel, linked together by a central stalk and a peripheral stalk. During catalysis, ATP synthesis in the catalytic domain of F(1) is coupled via a rotary mechanism of the central stalk subunits to proton translocation.</text>
</comment>
<dbReference type="Pfam" id="PF00137">
    <property type="entry name" value="ATP-synt_C"/>
    <property type="match status" value="1"/>
</dbReference>
<dbReference type="GO" id="GO:0045259">
    <property type="term" value="C:proton-transporting ATP synthase complex"/>
    <property type="evidence" value="ECO:0007669"/>
    <property type="project" value="UniProtKB-KW"/>
</dbReference>
<comment type="caution">
    <text evidence="16">The sequence shown here is derived from an EMBL/GenBank/DDBJ whole genome shotgun (WGS) entry which is preliminary data.</text>
</comment>
<keyword evidence="4 14" id="KW-1003">Cell membrane</keyword>